<gene>
    <name evidence="4" type="ORF">XAT740_LOCUS12754</name>
</gene>
<accession>A0A814G345</accession>
<keyword evidence="2" id="KW-0788">Thiol protease</keyword>
<dbReference type="PROSITE" id="PS00972">
    <property type="entry name" value="USP_1"/>
    <property type="match status" value="1"/>
</dbReference>
<proteinExistence type="inferred from homology"/>
<dbReference type="EMBL" id="CAJNOR010000725">
    <property type="protein sequence ID" value="CAF0992154.1"/>
    <property type="molecule type" value="Genomic_DNA"/>
</dbReference>
<dbReference type="GO" id="GO:0016579">
    <property type="term" value="P:protein deubiquitination"/>
    <property type="evidence" value="ECO:0007669"/>
    <property type="project" value="InterPro"/>
</dbReference>
<evidence type="ECO:0000313" key="4">
    <source>
        <dbReference type="EMBL" id="CAF0992154.1"/>
    </source>
</evidence>
<evidence type="ECO:0000256" key="2">
    <source>
        <dbReference type="RuleBase" id="RU366025"/>
    </source>
</evidence>
<keyword evidence="2" id="KW-0378">Hydrolase</keyword>
<sequence length="696" mass="80841">MSAISGELCFRVCRSYRDVFNLECIWVPRTATIQRLKEEICVQLRLAIASTDITLTLYDETENVWIPIDETNINRTITDFQYPRFSILNVEEHTKIKENSNLTSDIRNNDFKLRLCKRPIDRSDLIDLFLPSTMTINRLKKEMRTYVTTSRTNHLYVWTDHSWTKYEPNLDDFTLAELDFVSCTIISFEPEVDLIPGVCGLTNLGNTCFMNSALQCLSNIPAFTQQILSFSHEMNAPIIGAYSQLIKMIWSGEYTVATPSSLLIDVRECLPRYSSYKQHDAQEFMNYFLHLIHQELTNSVTLITDLFYGQIRSTIRCSGGCSSAEINEENFSFLPLPVEDDSDQYDVLYLKSNGEQAMITFQSSTRTIGGLVESFIEQCKLNVPTQRIQAVRIINNRIVDKFQSDDSLSSAIKHQMAFIELQEKSVDQKYMEFQFLDRKTFVPFRPPVYIIRPLFGCHYSDLSQQIEQIRQHLSLATNALPDALENLYWISDFKSINRLALNSDRDEPFLFLHHITIEMDLSWIQKYQKRYKFDLPKNNLCLNDLLTNFFREDPLNGDYYCSHCQILQKARQKSDLLLPLPRVLIIQLKRFTYEAYSNRKIDTYIDFPLENLDLSPYVTSDNINQNITSSSSLYDLVAVSNHTGTLFSGHYTTYAKNSGNDSWYSFNDETTRQITDVREVMTKNAYILVYVKRTVP</sequence>
<dbReference type="PROSITE" id="PS00973">
    <property type="entry name" value="USP_2"/>
    <property type="match status" value="1"/>
</dbReference>
<keyword evidence="5" id="KW-1185">Reference proteome</keyword>
<dbReference type="InterPro" id="IPR050185">
    <property type="entry name" value="Ub_carboxyl-term_hydrolase"/>
</dbReference>
<keyword evidence="2" id="KW-0833">Ubl conjugation pathway</keyword>
<dbReference type="EC" id="3.4.19.12" evidence="2"/>
<comment type="caution">
    <text evidence="4">The sequence shown here is derived from an EMBL/GenBank/DDBJ whole genome shotgun (WGS) entry which is preliminary data.</text>
</comment>
<dbReference type="GO" id="GO:0006508">
    <property type="term" value="P:proteolysis"/>
    <property type="evidence" value="ECO:0007669"/>
    <property type="project" value="UniProtKB-KW"/>
</dbReference>
<protein>
    <recommendedName>
        <fullName evidence="2">Ubiquitin carboxyl-terminal hydrolase</fullName>
        <ecNumber evidence="2">3.4.19.12</ecNumber>
    </recommendedName>
</protein>
<dbReference type="Pfam" id="PF00443">
    <property type="entry name" value="UCH"/>
    <property type="match status" value="1"/>
</dbReference>
<dbReference type="InterPro" id="IPR018200">
    <property type="entry name" value="USP_CS"/>
</dbReference>
<dbReference type="InterPro" id="IPR028889">
    <property type="entry name" value="USP"/>
</dbReference>
<organism evidence="4 5">
    <name type="scientific">Adineta ricciae</name>
    <name type="common">Rotifer</name>
    <dbReference type="NCBI Taxonomy" id="249248"/>
    <lineage>
        <taxon>Eukaryota</taxon>
        <taxon>Metazoa</taxon>
        <taxon>Spiralia</taxon>
        <taxon>Gnathifera</taxon>
        <taxon>Rotifera</taxon>
        <taxon>Eurotatoria</taxon>
        <taxon>Bdelloidea</taxon>
        <taxon>Adinetida</taxon>
        <taxon>Adinetidae</taxon>
        <taxon>Adineta</taxon>
    </lineage>
</organism>
<dbReference type="InterPro" id="IPR001394">
    <property type="entry name" value="Peptidase_C19_UCH"/>
</dbReference>
<dbReference type="GO" id="GO:0004843">
    <property type="term" value="F:cysteine-type deubiquitinase activity"/>
    <property type="evidence" value="ECO:0007669"/>
    <property type="project" value="UniProtKB-UniRule"/>
</dbReference>
<evidence type="ECO:0000256" key="1">
    <source>
        <dbReference type="ARBA" id="ARBA00000707"/>
    </source>
</evidence>
<evidence type="ECO:0000313" key="5">
    <source>
        <dbReference type="Proteomes" id="UP000663828"/>
    </source>
</evidence>
<name>A0A814G345_ADIRI</name>
<dbReference type="PROSITE" id="PS50235">
    <property type="entry name" value="USP_3"/>
    <property type="match status" value="1"/>
</dbReference>
<dbReference type="InterPro" id="IPR038765">
    <property type="entry name" value="Papain-like_cys_pep_sf"/>
</dbReference>
<comment type="similarity">
    <text evidence="2">Belongs to the peptidase C19 family.</text>
</comment>
<dbReference type="SUPFAM" id="SSF54001">
    <property type="entry name" value="Cysteine proteinases"/>
    <property type="match status" value="1"/>
</dbReference>
<keyword evidence="2" id="KW-0645">Protease</keyword>
<dbReference type="PANTHER" id="PTHR21646">
    <property type="entry name" value="UBIQUITIN CARBOXYL-TERMINAL HYDROLASE"/>
    <property type="match status" value="1"/>
</dbReference>
<dbReference type="AlphaFoldDB" id="A0A814G345"/>
<reference evidence="4" key="1">
    <citation type="submission" date="2021-02" db="EMBL/GenBank/DDBJ databases">
        <authorList>
            <person name="Nowell W R."/>
        </authorList>
    </citation>
    <scope>NUCLEOTIDE SEQUENCE</scope>
</reference>
<dbReference type="Gene3D" id="3.90.70.10">
    <property type="entry name" value="Cysteine proteinases"/>
    <property type="match status" value="2"/>
</dbReference>
<evidence type="ECO:0000259" key="3">
    <source>
        <dbReference type="PROSITE" id="PS50235"/>
    </source>
</evidence>
<feature type="domain" description="USP" evidence="3">
    <location>
        <begin position="199"/>
        <end position="693"/>
    </location>
</feature>
<comment type="catalytic activity">
    <reaction evidence="1 2">
        <text>Thiol-dependent hydrolysis of ester, thioester, amide, peptide and isopeptide bonds formed by the C-terminal Gly of ubiquitin (a 76-residue protein attached to proteins as an intracellular targeting signal).</text>
        <dbReference type="EC" id="3.4.19.12"/>
    </reaction>
</comment>
<dbReference type="Proteomes" id="UP000663828">
    <property type="component" value="Unassembled WGS sequence"/>
</dbReference>